<accession>I0IM79</accession>
<dbReference type="OrthoDB" id="9800692at2"/>
<dbReference type="SUPFAM" id="SSF52833">
    <property type="entry name" value="Thioredoxin-like"/>
    <property type="match status" value="1"/>
</dbReference>
<sequence>MGRFRYHLFACTNERPANHPRGSCAARGIAPLLDELKEAVLMSPVPGPIRINKSGCLDTCEEGPVLAIYPDGVYYRIQTSEDVKRIVSEHLQKGHIVSDLQIDNPPELGGRSL</sequence>
<dbReference type="AlphaFoldDB" id="I0IM79"/>
<organism evidence="1 2">
    <name type="scientific">Leptospirillum ferrooxidans (strain C2-3)</name>
    <dbReference type="NCBI Taxonomy" id="1162668"/>
    <lineage>
        <taxon>Bacteria</taxon>
        <taxon>Pseudomonadati</taxon>
        <taxon>Nitrospirota</taxon>
        <taxon>Nitrospiria</taxon>
        <taxon>Nitrospirales</taxon>
        <taxon>Nitrospiraceae</taxon>
        <taxon>Leptospirillum</taxon>
    </lineage>
</organism>
<dbReference type="KEGG" id="lfc:LFE_0663"/>
<reference evidence="1 2" key="1">
    <citation type="journal article" date="2012" name="J. Bacteriol.">
        <title>Complete Genome Sequence of Leptospirillum ferrooxidans Strain C2-3, Isolated from a Fresh Volcanic Ash Deposit on the Island of Miyake, Japan.</title>
        <authorList>
            <person name="Fujimura R."/>
            <person name="Sato Y."/>
            <person name="Nishizawa T."/>
            <person name="Oshima K."/>
            <person name="Kim S.-W."/>
            <person name="Hattori M."/>
            <person name="Kamijo T."/>
            <person name="Ohta H."/>
        </authorList>
    </citation>
    <scope>NUCLEOTIDE SEQUENCE [LARGE SCALE GENOMIC DNA]</scope>
    <source>
        <strain evidence="1 2">C2-3</strain>
    </source>
</reference>
<dbReference type="Proteomes" id="UP000007382">
    <property type="component" value="Chromosome"/>
</dbReference>
<dbReference type="STRING" id="1162668.LFE_0663"/>
<keyword evidence="2" id="KW-1185">Reference proteome</keyword>
<dbReference type="Gene3D" id="3.40.30.10">
    <property type="entry name" value="Glutaredoxin"/>
    <property type="match status" value="1"/>
</dbReference>
<dbReference type="CDD" id="cd02980">
    <property type="entry name" value="TRX_Fd_family"/>
    <property type="match status" value="1"/>
</dbReference>
<reference evidence="2" key="2">
    <citation type="submission" date="2012-03" db="EMBL/GenBank/DDBJ databases">
        <title>The complete genome sequence of the pioneer microbe on fresh volcanic deposit, Leptospirillum ferrooxidans strain C2-3.</title>
        <authorList>
            <person name="Fujimura R."/>
            <person name="Sato Y."/>
            <person name="Nishizawa T."/>
            <person name="Nanba K."/>
            <person name="Oshima K."/>
            <person name="Hattori M."/>
            <person name="Kamijo T."/>
            <person name="Ohta H."/>
        </authorList>
    </citation>
    <scope>NUCLEOTIDE SEQUENCE [LARGE SCALE GENOMIC DNA]</scope>
    <source>
        <strain evidence="2">C2-3</strain>
    </source>
</reference>
<evidence type="ECO:0000313" key="1">
    <source>
        <dbReference type="EMBL" id="BAM06378.1"/>
    </source>
</evidence>
<evidence type="ECO:0000313" key="2">
    <source>
        <dbReference type="Proteomes" id="UP000007382"/>
    </source>
</evidence>
<gene>
    <name evidence="1" type="ordered locus">LFE_0663</name>
</gene>
<dbReference type="RefSeq" id="WP_014448870.1">
    <property type="nucleotide sequence ID" value="NC_017094.1"/>
</dbReference>
<protein>
    <submittedName>
        <fullName evidence="1">Putative ferredoxin</fullName>
    </submittedName>
</protein>
<name>I0IM79_LEPFC</name>
<dbReference type="HOGENOM" id="CLU_126515_1_1_0"/>
<proteinExistence type="predicted"/>
<dbReference type="eggNOG" id="COG3411">
    <property type="taxonomic scope" value="Bacteria"/>
</dbReference>
<dbReference type="PATRIC" id="fig|1162668.3.peg.771"/>
<dbReference type="InterPro" id="IPR036249">
    <property type="entry name" value="Thioredoxin-like_sf"/>
</dbReference>
<dbReference type="EMBL" id="AP012342">
    <property type="protein sequence ID" value="BAM06378.1"/>
    <property type="molecule type" value="Genomic_DNA"/>
</dbReference>